<proteinExistence type="predicted"/>
<protein>
    <submittedName>
        <fullName evidence="1">Uncharacterized protein</fullName>
    </submittedName>
</protein>
<sequence length="135" mass="16123">MPENNYALHRGAANNPTRKHRYNGHVYCDNAIHEHRPFYFLVLKIAAFYEGETERQSILYLSIGANLIKRLQKLIIMDAKQFFKRVSYMRKLQKEYFKTRSSAILRQCKQVEKEIDDEIERANKIVTEQQQPKLF</sequence>
<name>A0A8S5TH33_9CAUD</name>
<organism evidence="1">
    <name type="scientific">Siphoviridae sp. ct6Ob18</name>
    <dbReference type="NCBI Taxonomy" id="2827783"/>
    <lineage>
        <taxon>Viruses</taxon>
        <taxon>Duplodnaviria</taxon>
        <taxon>Heunggongvirae</taxon>
        <taxon>Uroviricota</taxon>
        <taxon>Caudoviricetes</taxon>
    </lineage>
</organism>
<reference evidence="1" key="1">
    <citation type="journal article" date="2021" name="Proc. Natl. Acad. Sci. U.S.A.">
        <title>A Catalog of Tens of Thousands of Viruses from Human Metagenomes Reveals Hidden Associations with Chronic Diseases.</title>
        <authorList>
            <person name="Tisza M.J."/>
            <person name="Buck C.B."/>
        </authorList>
    </citation>
    <scope>NUCLEOTIDE SEQUENCE</scope>
    <source>
        <strain evidence="1">Ct6Ob18</strain>
    </source>
</reference>
<evidence type="ECO:0000313" key="1">
    <source>
        <dbReference type="EMBL" id="DAF62582.1"/>
    </source>
</evidence>
<dbReference type="EMBL" id="BK032824">
    <property type="protein sequence ID" value="DAF62582.1"/>
    <property type="molecule type" value="Genomic_DNA"/>
</dbReference>
<accession>A0A8S5TH33</accession>